<sequence length="235" mass="26009">MSQLGVNIDHVATIRQVRGGKEPDPVKAALIAELAGCDSIVCHLREDKRHIQERDVRLLKELVQTKLNLEMAATDAMVKFALNIKPNQVTLVPERREELTTEGGLDVISQREKITAIVSLLQEQKILVSLFIEPDIAQIRASAKTNAMMIEIHTGQYANSINPEEELEKIVEAVSFARKQGLRVVAGHGLTYRNTAQIVAITGIEELNIGHSIISHALFVGLDEAVREMLEIVRG</sequence>
<dbReference type="CDD" id="cd00003">
    <property type="entry name" value="PNPsynthase"/>
    <property type="match status" value="1"/>
</dbReference>
<feature type="active site" description="Proton acceptor" evidence="4">
    <location>
        <position position="43"/>
    </location>
</feature>
<dbReference type="NCBIfam" id="NF003625">
    <property type="entry name" value="PRK05265.1-3"/>
    <property type="match status" value="1"/>
</dbReference>
<dbReference type="InterPro" id="IPR013785">
    <property type="entry name" value="Aldolase_TIM"/>
</dbReference>
<feature type="binding site" evidence="4">
    <location>
        <position position="50"/>
    </location>
    <ligand>
        <name>1-deoxy-D-xylulose 5-phosphate</name>
        <dbReference type="ChEBI" id="CHEBI:57792"/>
    </ligand>
</feature>
<dbReference type="PANTHER" id="PTHR30456:SF0">
    <property type="entry name" value="PYRIDOXINE 5'-PHOSPHATE SYNTHASE"/>
    <property type="match status" value="1"/>
</dbReference>
<feature type="binding site" evidence="4">
    <location>
        <position position="7"/>
    </location>
    <ligand>
        <name>3-amino-2-oxopropyl phosphate</name>
        <dbReference type="ChEBI" id="CHEBI:57279"/>
    </ligand>
</feature>
<feature type="site" description="Transition state stabilizer" evidence="4">
    <location>
        <position position="151"/>
    </location>
</feature>
<feature type="binding site" evidence="4">
    <location>
        <begin position="210"/>
        <end position="211"/>
    </location>
    <ligand>
        <name>3-amino-2-oxopropyl phosphate</name>
        <dbReference type="ChEBI" id="CHEBI:57279"/>
    </ligand>
</feature>
<comment type="function">
    <text evidence="4">Catalyzes the complicated ring closure reaction between the two acyclic compounds 1-deoxy-D-xylulose-5-phosphate (DXP) and 3-amino-2-oxopropyl phosphate (1-amino-acetone-3-phosphate or AAP) to form pyridoxine 5'-phosphate (PNP) and inorganic phosphate.</text>
</comment>
<evidence type="ECO:0000256" key="2">
    <source>
        <dbReference type="ARBA" id="ARBA00022679"/>
    </source>
</evidence>
<dbReference type="AlphaFoldDB" id="A0A1J5EFV9"/>
<dbReference type="GO" id="GO:0008615">
    <property type="term" value="P:pyridoxine biosynthetic process"/>
    <property type="evidence" value="ECO:0007669"/>
    <property type="project" value="UniProtKB-UniRule"/>
</dbReference>
<evidence type="ECO:0000256" key="1">
    <source>
        <dbReference type="ARBA" id="ARBA00022490"/>
    </source>
</evidence>
<dbReference type="SUPFAM" id="SSF63892">
    <property type="entry name" value="Pyridoxine 5'-phosphate synthase"/>
    <property type="match status" value="1"/>
</dbReference>
<name>A0A1J5EFV9_9BACT</name>
<dbReference type="InterPro" id="IPR004569">
    <property type="entry name" value="PyrdxlP_synth_PdxJ"/>
</dbReference>
<feature type="binding site" evidence="4">
    <location>
        <position position="18"/>
    </location>
    <ligand>
        <name>3-amino-2-oxopropyl phosphate</name>
        <dbReference type="ChEBI" id="CHEBI:57279"/>
    </ligand>
</feature>
<comment type="subcellular location">
    <subcellularLocation>
        <location evidence="4">Cytoplasm</location>
    </subcellularLocation>
</comment>
<dbReference type="Gene3D" id="3.20.20.70">
    <property type="entry name" value="Aldolase class I"/>
    <property type="match status" value="1"/>
</dbReference>
<dbReference type="EC" id="2.6.99.2" evidence="4 5"/>
<dbReference type="NCBIfam" id="NF003627">
    <property type="entry name" value="PRK05265.1-5"/>
    <property type="match status" value="1"/>
</dbReference>
<keyword evidence="2 4" id="KW-0808">Transferase</keyword>
<reference evidence="6 7" key="1">
    <citation type="journal article" date="2016" name="Environ. Microbiol.">
        <title>Genomic resolution of a cold subsurface aquifer community provides metabolic insights for novel microbes adapted to high CO concentrations.</title>
        <authorList>
            <person name="Probst A.J."/>
            <person name="Castelle C.J."/>
            <person name="Singh A."/>
            <person name="Brown C.T."/>
            <person name="Anantharaman K."/>
            <person name="Sharon I."/>
            <person name="Hug L.A."/>
            <person name="Burstein D."/>
            <person name="Emerson J.B."/>
            <person name="Thomas B.C."/>
            <person name="Banfield J.F."/>
        </authorList>
    </citation>
    <scope>NUCLEOTIDE SEQUENCE [LARGE SCALE GENOMIC DNA]</scope>
    <source>
        <strain evidence="6">CG2_30_40_21</strain>
    </source>
</reference>
<comment type="catalytic activity">
    <reaction evidence="4">
        <text>3-amino-2-oxopropyl phosphate + 1-deoxy-D-xylulose 5-phosphate = pyridoxine 5'-phosphate + phosphate + 2 H2O + H(+)</text>
        <dbReference type="Rhea" id="RHEA:15265"/>
        <dbReference type="ChEBI" id="CHEBI:15377"/>
        <dbReference type="ChEBI" id="CHEBI:15378"/>
        <dbReference type="ChEBI" id="CHEBI:43474"/>
        <dbReference type="ChEBI" id="CHEBI:57279"/>
        <dbReference type="ChEBI" id="CHEBI:57792"/>
        <dbReference type="ChEBI" id="CHEBI:58589"/>
        <dbReference type="EC" id="2.6.99.2"/>
    </reaction>
</comment>
<proteinExistence type="inferred from homology"/>
<evidence type="ECO:0000256" key="4">
    <source>
        <dbReference type="HAMAP-Rule" id="MF_00279"/>
    </source>
</evidence>
<organism evidence="6 7">
    <name type="scientific">Candidatus Desantisbacteria bacterium CG2_30_40_21</name>
    <dbReference type="NCBI Taxonomy" id="1817895"/>
    <lineage>
        <taxon>Bacteria</taxon>
        <taxon>Candidatus Desantisiibacteriota</taxon>
    </lineage>
</organism>
<dbReference type="STRING" id="1817895.AUJ95_03060"/>
<feature type="binding site" evidence="4">
    <location>
        <begin position="9"/>
        <end position="10"/>
    </location>
    <ligand>
        <name>1-deoxy-D-xylulose 5-phosphate</name>
        <dbReference type="ChEBI" id="CHEBI:57792"/>
    </ligand>
</feature>
<evidence type="ECO:0000256" key="3">
    <source>
        <dbReference type="ARBA" id="ARBA00023096"/>
    </source>
</evidence>
<accession>A0A1J5EFV9</accession>
<feature type="binding site" evidence="4">
    <location>
        <position position="45"/>
    </location>
    <ligand>
        <name>1-deoxy-D-xylulose 5-phosphate</name>
        <dbReference type="ChEBI" id="CHEBI:57792"/>
    </ligand>
</feature>
<evidence type="ECO:0000313" key="6">
    <source>
        <dbReference type="EMBL" id="OIP41560.1"/>
    </source>
</evidence>
<dbReference type="HAMAP" id="MF_00279">
    <property type="entry name" value="PdxJ"/>
    <property type="match status" value="1"/>
</dbReference>
<feature type="active site" description="Proton acceptor" evidence="4">
    <location>
        <position position="70"/>
    </location>
</feature>
<dbReference type="GO" id="GO:0005829">
    <property type="term" value="C:cytosol"/>
    <property type="evidence" value="ECO:0007669"/>
    <property type="project" value="TreeGrafter"/>
</dbReference>
<dbReference type="EMBL" id="MNYI01000076">
    <property type="protein sequence ID" value="OIP41560.1"/>
    <property type="molecule type" value="Genomic_DNA"/>
</dbReference>
<feature type="active site" description="Proton donor" evidence="4">
    <location>
        <position position="188"/>
    </location>
</feature>
<dbReference type="Pfam" id="PF03740">
    <property type="entry name" value="PdxJ"/>
    <property type="match status" value="1"/>
</dbReference>
<dbReference type="NCBIfam" id="TIGR00559">
    <property type="entry name" value="pdxJ"/>
    <property type="match status" value="1"/>
</dbReference>
<evidence type="ECO:0000256" key="5">
    <source>
        <dbReference type="NCBIfam" id="TIGR00559"/>
    </source>
</evidence>
<dbReference type="UniPathway" id="UPA00244">
    <property type="reaction ID" value="UER00313"/>
</dbReference>
<comment type="caution">
    <text evidence="6">The sequence shown here is derived from an EMBL/GenBank/DDBJ whole genome shotgun (WGS) entry which is preliminary data.</text>
</comment>
<comment type="pathway">
    <text evidence="4">Cofactor biosynthesis; pyridoxine 5'-phosphate biosynthesis; pyridoxine 5'-phosphate from D-erythrose 4-phosphate: step 5/5.</text>
</comment>
<feature type="binding site" evidence="4">
    <location>
        <position position="100"/>
    </location>
    <ligand>
        <name>1-deoxy-D-xylulose 5-phosphate</name>
        <dbReference type="ChEBI" id="CHEBI:57792"/>
    </ligand>
</feature>
<keyword evidence="1 4" id="KW-0963">Cytoplasm</keyword>
<dbReference type="PANTHER" id="PTHR30456">
    <property type="entry name" value="PYRIDOXINE 5'-PHOSPHATE SYNTHASE"/>
    <property type="match status" value="1"/>
</dbReference>
<comment type="subunit">
    <text evidence="4">Homooctamer; tetramer of dimers.</text>
</comment>
<evidence type="ECO:0000313" key="7">
    <source>
        <dbReference type="Proteomes" id="UP000183085"/>
    </source>
</evidence>
<comment type="similarity">
    <text evidence="4">Belongs to the PNP synthase family.</text>
</comment>
<dbReference type="GO" id="GO:0033856">
    <property type="term" value="F:pyridoxine 5'-phosphate synthase activity"/>
    <property type="evidence" value="ECO:0007669"/>
    <property type="project" value="UniProtKB-UniRule"/>
</dbReference>
<keyword evidence="3 4" id="KW-0664">Pyridoxine biosynthesis</keyword>
<dbReference type="Proteomes" id="UP000183085">
    <property type="component" value="Unassembled WGS sequence"/>
</dbReference>
<dbReference type="InterPro" id="IPR036130">
    <property type="entry name" value="Pyridoxine-5'_phos_synth"/>
</dbReference>
<feature type="binding site" evidence="4">
    <location>
        <position position="189"/>
    </location>
    <ligand>
        <name>3-amino-2-oxopropyl phosphate</name>
        <dbReference type="ChEBI" id="CHEBI:57279"/>
    </ligand>
</feature>
<protein>
    <recommendedName>
        <fullName evidence="4 5">Pyridoxine 5'-phosphate synthase</fullName>
        <shortName evidence="4">PNP synthase</shortName>
        <ecNumber evidence="4 5">2.6.99.2</ecNumber>
    </recommendedName>
</protein>
<gene>
    <name evidence="4" type="primary">pdxJ</name>
    <name evidence="6" type="ORF">AUJ95_03060</name>
</gene>